<dbReference type="PANTHER" id="PTHR43615:SF1">
    <property type="entry name" value="PPDK_N DOMAIN-CONTAINING PROTEIN"/>
    <property type="match status" value="1"/>
</dbReference>
<dbReference type="Gene3D" id="3.50.30.10">
    <property type="entry name" value="Phosphohistidine domain"/>
    <property type="match status" value="1"/>
</dbReference>
<proteinExistence type="predicted"/>
<dbReference type="EMBL" id="BONJ01000001">
    <property type="protein sequence ID" value="GIG11936.1"/>
    <property type="molecule type" value="Genomic_DNA"/>
</dbReference>
<evidence type="ECO:0000313" key="2">
    <source>
        <dbReference type="EMBL" id="GIG11936.1"/>
    </source>
</evidence>
<name>A0A8J3PEA1_9ACTN</name>
<dbReference type="Proteomes" id="UP000660339">
    <property type="component" value="Unassembled WGS sequence"/>
</dbReference>
<dbReference type="RefSeq" id="WP_166380489.1">
    <property type="nucleotide sequence ID" value="NZ_BAAATT010000011.1"/>
</dbReference>
<comment type="caution">
    <text evidence="2">The sequence shown here is derived from an EMBL/GenBank/DDBJ whole genome shotgun (WGS) entry which is preliminary data.</text>
</comment>
<dbReference type="InterPro" id="IPR008279">
    <property type="entry name" value="PEP-util_enz_mobile_dom"/>
</dbReference>
<dbReference type="GO" id="GO:0016772">
    <property type="term" value="F:transferase activity, transferring phosphorus-containing groups"/>
    <property type="evidence" value="ECO:0007669"/>
    <property type="project" value="InterPro"/>
</dbReference>
<dbReference type="InterPro" id="IPR036637">
    <property type="entry name" value="Phosphohistidine_dom_sf"/>
</dbReference>
<feature type="domain" description="PEP-utilising enzyme mobile" evidence="1">
    <location>
        <begin position="35"/>
        <end position="105"/>
    </location>
</feature>
<dbReference type="PANTHER" id="PTHR43615">
    <property type="entry name" value="PHOSPHOENOLPYRUVATE SYNTHASE-RELATED"/>
    <property type="match status" value="1"/>
</dbReference>
<dbReference type="Pfam" id="PF00391">
    <property type="entry name" value="PEP-utilizers"/>
    <property type="match status" value="1"/>
</dbReference>
<reference evidence="2" key="1">
    <citation type="submission" date="2021-01" db="EMBL/GenBank/DDBJ databases">
        <title>Whole genome shotgun sequence of Catellatospora methionotrophica NBRC 14553.</title>
        <authorList>
            <person name="Komaki H."/>
            <person name="Tamura T."/>
        </authorList>
    </citation>
    <scope>NUCLEOTIDE SEQUENCE</scope>
    <source>
        <strain evidence="2">NBRC 14553</strain>
    </source>
</reference>
<dbReference type="InterPro" id="IPR051549">
    <property type="entry name" value="PEP_Utilizing_Enz"/>
</dbReference>
<sequence length="112" mass="11498">MTSVAPLVSGVPSSPGQARGPVRLVRTVDDFARMRPGDVLVCRTTDPAWTPLFRLAAAVVTETGGLLSHASIVAREYRIPAVVGATGALSLLGDGTTVIVDGTLGTVTGQTR</sequence>
<organism evidence="2 3">
    <name type="scientific">Catellatospora methionotrophica</name>
    <dbReference type="NCBI Taxonomy" id="121620"/>
    <lineage>
        <taxon>Bacteria</taxon>
        <taxon>Bacillati</taxon>
        <taxon>Actinomycetota</taxon>
        <taxon>Actinomycetes</taxon>
        <taxon>Micromonosporales</taxon>
        <taxon>Micromonosporaceae</taxon>
        <taxon>Catellatospora</taxon>
    </lineage>
</organism>
<gene>
    <name evidence="2" type="ORF">Cme02nite_02680</name>
</gene>
<protein>
    <recommendedName>
        <fullName evidence="1">PEP-utilising enzyme mobile domain-containing protein</fullName>
    </recommendedName>
</protein>
<dbReference type="SUPFAM" id="SSF52009">
    <property type="entry name" value="Phosphohistidine domain"/>
    <property type="match status" value="1"/>
</dbReference>
<evidence type="ECO:0000313" key="3">
    <source>
        <dbReference type="Proteomes" id="UP000660339"/>
    </source>
</evidence>
<accession>A0A8J3PEA1</accession>
<keyword evidence="3" id="KW-1185">Reference proteome</keyword>
<evidence type="ECO:0000259" key="1">
    <source>
        <dbReference type="Pfam" id="PF00391"/>
    </source>
</evidence>
<dbReference type="AlphaFoldDB" id="A0A8J3PEA1"/>